<organism evidence="3 4">
    <name type="scientific">Phyllotreta striolata</name>
    <name type="common">Striped flea beetle</name>
    <name type="synonym">Crioceris striolata</name>
    <dbReference type="NCBI Taxonomy" id="444603"/>
    <lineage>
        <taxon>Eukaryota</taxon>
        <taxon>Metazoa</taxon>
        <taxon>Ecdysozoa</taxon>
        <taxon>Arthropoda</taxon>
        <taxon>Hexapoda</taxon>
        <taxon>Insecta</taxon>
        <taxon>Pterygota</taxon>
        <taxon>Neoptera</taxon>
        <taxon>Endopterygota</taxon>
        <taxon>Coleoptera</taxon>
        <taxon>Polyphaga</taxon>
        <taxon>Cucujiformia</taxon>
        <taxon>Chrysomeloidea</taxon>
        <taxon>Chrysomelidae</taxon>
        <taxon>Galerucinae</taxon>
        <taxon>Alticini</taxon>
        <taxon>Phyllotreta</taxon>
    </lineage>
</organism>
<keyword evidence="2" id="KW-0963">Cytoplasm</keyword>
<name>A0A9N9TJ36_PHYSR</name>
<comment type="similarity">
    <text evidence="1 2">Belongs to the CNOT10 family.</text>
</comment>
<comment type="function">
    <text evidence="2">Component of the CCR4-NOT complex which is one of the major cellular mRNA deadenylases and is linked to various cellular processes including bulk mRNA degradation, miRNA-mediated repression, translational repression during translational initiation and general transcription regulation.</text>
</comment>
<dbReference type="OrthoDB" id="25157at2759"/>
<comment type="subcellular location">
    <subcellularLocation>
        <location evidence="2">Cytoplasm</location>
    </subcellularLocation>
    <subcellularLocation>
        <location evidence="2">Nucleus</location>
    </subcellularLocation>
</comment>
<keyword evidence="2" id="KW-0805">Transcription regulation</keyword>
<keyword evidence="2" id="KW-0810">Translation regulation</keyword>
<dbReference type="GO" id="GO:0005634">
    <property type="term" value="C:nucleus"/>
    <property type="evidence" value="ECO:0007669"/>
    <property type="project" value="UniProtKB-SubCell"/>
</dbReference>
<dbReference type="Proteomes" id="UP001153712">
    <property type="component" value="Chromosome 1"/>
</dbReference>
<dbReference type="GO" id="GO:0005737">
    <property type="term" value="C:cytoplasm"/>
    <property type="evidence" value="ECO:0007669"/>
    <property type="project" value="UniProtKB-SubCell"/>
</dbReference>
<keyword evidence="4" id="KW-1185">Reference proteome</keyword>
<dbReference type="EMBL" id="OU900094">
    <property type="protein sequence ID" value="CAG9854808.1"/>
    <property type="molecule type" value="Genomic_DNA"/>
</dbReference>
<dbReference type="SMART" id="SM00028">
    <property type="entry name" value="TPR"/>
    <property type="match status" value="2"/>
</dbReference>
<evidence type="ECO:0000313" key="4">
    <source>
        <dbReference type="Proteomes" id="UP001153712"/>
    </source>
</evidence>
<proteinExistence type="inferred from homology"/>
<accession>A0A9N9TJ36</accession>
<keyword evidence="2" id="KW-0943">RNA-mediated gene silencing</keyword>
<dbReference type="Gene3D" id="1.25.40.10">
    <property type="entry name" value="Tetratricopeptide repeat domain"/>
    <property type="match status" value="2"/>
</dbReference>
<gene>
    <name evidence="3" type="ORF">PHYEVI_LOCUS1268</name>
</gene>
<evidence type="ECO:0000313" key="3">
    <source>
        <dbReference type="EMBL" id="CAG9854808.1"/>
    </source>
</evidence>
<dbReference type="PANTHER" id="PTHR12979:SF5">
    <property type="entry name" value="CCR4-NOT TRANSCRIPTION COMPLEX SUBUNIT 10"/>
    <property type="match status" value="1"/>
</dbReference>
<reference evidence="3" key="1">
    <citation type="submission" date="2022-01" db="EMBL/GenBank/DDBJ databases">
        <authorList>
            <person name="King R."/>
        </authorList>
    </citation>
    <scope>NUCLEOTIDE SEQUENCE</scope>
</reference>
<dbReference type="AlphaFoldDB" id="A0A9N9TJ36"/>
<dbReference type="InterPro" id="IPR011990">
    <property type="entry name" value="TPR-like_helical_dom_sf"/>
</dbReference>
<keyword evidence="2" id="KW-0804">Transcription</keyword>
<dbReference type="GO" id="GO:0006402">
    <property type="term" value="P:mRNA catabolic process"/>
    <property type="evidence" value="ECO:0007669"/>
    <property type="project" value="TreeGrafter"/>
</dbReference>
<evidence type="ECO:0000256" key="2">
    <source>
        <dbReference type="RuleBase" id="RU367083"/>
    </source>
</evidence>
<keyword evidence="2" id="KW-0539">Nucleus</keyword>
<sequence>MSEKEQEKGPEIVTEQEREIAQNALTEYKKKNYSACLQIINKLEDRNTDLKVVQNKAVVEYCKNDFKRTEQFQKHLTNICNQFQIKSGSLDDIDHCIVQYNQAVLLYHRKQYTAAQRIMEKVYKFIEPMDESLAKQVSLLAIELQLCLGQPDKALTLINYLENNLIYGGSIPLKGLDKNGKDRKIQLPPPKPISEEFKRKLLKYKIRCYIMNHSIKTALKDVQLLLKDKSNIEAMFMSANLEYMQGNFENAMKVLSSIPNDSLSYSDCGESSKILFYNNTGVIHYAMGKYNLACYYFQTALKEDIRICQNLQITDDNDKPLYTLGGSRYHELMYNLGISLLHAKKPTQAFDCLIIAVRRYHRNSRLWLRIAECCIMLHKETNEVDFEEQKNLLVEFVGSKEKRKVILVTNLSKDKKYSSESQSYAVPVPTLEFASLCLRNARALIPSDTAPPAPLFLIPGVTPPPPPPNPGPGPSNALRPDGVAALANAVLLASAYVSLCLGDYILALEHSKQLLSQPRLSEVHRLLGNLYAAECLVLLDKSAEALEHLDPEMIKNLSHHLEPDEETDRAADEDNLRTNPPEKWFPDNLQSACSVIQYNIAVVKTIRGQLDQAAVLLRQIWHNKKTSKVPAHIIMLFIYIELQLGHADVAKNLLRQYQYRITG</sequence>
<dbReference type="GO" id="GO:0030014">
    <property type="term" value="C:CCR4-NOT complex"/>
    <property type="evidence" value="ECO:0007669"/>
    <property type="project" value="UniProtKB-UniRule"/>
</dbReference>
<dbReference type="InterPro" id="IPR019734">
    <property type="entry name" value="TPR_rpt"/>
</dbReference>
<dbReference type="GO" id="GO:0017148">
    <property type="term" value="P:negative regulation of translation"/>
    <property type="evidence" value="ECO:0007669"/>
    <property type="project" value="TreeGrafter"/>
</dbReference>
<dbReference type="SUPFAM" id="SSF48452">
    <property type="entry name" value="TPR-like"/>
    <property type="match status" value="1"/>
</dbReference>
<protein>
    <recommendedName>
        <fullName evidence="2">CCR4-NOT transcription complex subunit 10</fullName>
    </recommendedName>
</protein>
<dbReference type="PANTHER" id="PTHR12979">
    <property type="entry name" value="CCR4-NOT TRANSCRIPTION COMPLEX SUBUNIT 10"/>
    <property type="match status" value="1"/>
</dbReference>
<dbReference type="GO" id="GO:0031047">
    <property type="term" value="P:regulatory ncRNA-mediated gene silencing"/>
    <property type="evidence" value="ECO:0007669"/>
    <property type="project" value="UniProtKB-UniRule"/>
</dbReference>
<dbReference type="InterPro" id="IPR039740">
    <property type="entry name" value="CNOT10"/>
</dbReference>
<evidence type="ECO:0000256" key="1">
    <source>
        <dbReference type="ARBA" id="ARBA00010080"/>
    </source>
</evidence>